<organism evidence="1 2">
    <name type="scientific">Lapidilactobacillus achengensis</name>
    <dbReference type="NCBI Taxonomy" id="2486000"/>
    <lineage>
        <taxon>Bacteria</taxon>
        <taxon>Bacillati</taxon>
        <taxon>Bacillota</taxon>
        <taxon>Bacilli</taxon>
        <taxon>Lactobacillales</taxon>
        <taxon>Lactobacillaceae</taxon>
        <taxon>Lapidilactobacillus</taxon>
    </lineage>
</organism>
<gene>
    <name evidence="1" type="ORF">ACFQHW_08790</name>
</gene>
<evidence type="ECO:0000313" key="1">
    <source>
        <dbReference type="EMBL" id="MFC6315656.1"/>
    </source>
</evidence>
<reference evidence="2" key="1">
    <citation type="journal article" date="2019" name="Int. J. Syst. Evol. Microbiol.">
        <title>The Global Catalogue of Microorganisms (GCM) 10K type strain sequencing project: providing services to taxonomists for standard genome sequencing and annotation.</title>
        <authorList>
            <consortium name="The Broad Institute Genomics Platform"/>
            <consortium name="The Broad Institute Genome Sequencing Center for Infectious Disease"/>
            <person name="Wu L."/>
            <person name="Ma J."/>
        </authorList>
    </citation>
    <scope>NUCLEOTIDE SEQUENCE [LARGE SCALE GENOMIC DNA]</scope>
    <source>
        <strain evidence="2">CCM 8897</strain>
    </source>
</reference>
<proteinExistence type="predicted"/>
<sequence length="120" mass="13402">MKLFFAALPLRIRLDFETSRALCGLAQNDAHCVPAAQMARPGCAHAQHPLTPAIKRRFQNSNQPPKSISKQLPTPPQFDIYSRSRFHSQSSRNHLSPFASRLCATKNKLKALTLLANPLQ</sequence>
<protein>
    <submittedName>
        <fullName evidence="1">Uncharacterized protein</fullName>
    </submittedName>
</protein>
<name>A0ABW1UPK7_9LACO</name>
<dbReference type="RefSeq" id="WP_125600692.1">
    <property type="nucleotide sequence ID" value="NZ_JBHSSM010000019.1"/>
</dbReference>
<dbReference type="EMBL" id="JBHSSM010000019">
    <property type="protein sequence ID" value="MFC6315656.1"/>
    <property type="molecule type" value="Genomic_DNA"/>
</dbReference>
<accession>A0ABW1UPK7</accession>
<keyword evidence="2" id="KW-1185">Reference proteome</keyword>
<dbReference type="Proteomes" id="UP001596310">
    <property type="component" value="Unassembled WGS sequence"/>
</dbReference>
<evidence type="ECO:0000313" key="2">
    <source>
        <dbReference type="Proteomes" id="UP001596310"/>
    </source>
</evidence>
<comment type="caution">
    <text evidence="1">The sequence shown here is derived from an EMBL/GenBank/DDBJ whole genome shotgun (WGS) entry which is preliminary data.</text>
</comment>